<gene>
    <name evidence="2" type="ORF">QNA08_09535</name>
</gene>
<proteinExistence type="predicted"/>
<dbReference type="EMBL" id="JASJEV010000005">
    <property type="protein sequence ID" value="MDJ1158475.1"/>
    <property type="molecule type" value="Genomic_DNA"/>
</dbReference>
<organism evidence="2 3">
    <name type="scientific">Chelatococcus albus</name>
    <dbReference type="NCBI Taxonomy" id="3047466"/>
    <lineage>
        <taxon>Bacteria</taxon>
        <taxon>Pseudomonadati</taxon>
        <taxon>Pseudomonadota</taxon>
        <taxon>Alphaproteobacteria</taxon>
        <taxon>Hyphomicrobiales</taxon>
        <taxon>Chelatococcaceae</taxon>
        <taxon>Chelatococcus</taxon>
    </lineage>
</organism>
<dbReference type="Pfam" id="PF13460">
    <property type="entry name" value="NAD_binding_10"/>
    <property type="match status" value="1"/>
</dbReference>
<dbReference type="EC" id="1.6.5.2" evidence="2"/>
<protein>
    <submittedName>
        <fullName evidence="2">SDR family oxidoreductase</fullName>
        <ecNumber evidence="2">1.6.5.2</ecNumber>
    </submittedName>
</protein>
<dbReference type="CDD" id="cd05269">
    <property type="entry name" value="TMR_SDR_a"/>
    <property type="match status" value="1"/>
</dbReference>
<evidence type="ECO:0000259" key="1">
    <source>
        <dbReference type="Pfam" id="PF13460"/>
    </source>
</evidence>
<evidence type="ECO:0000313" key="2">
    <source>
        <dbReference type="EMBL" id="MDJ1158475.1"/>
    </source>
</evidence>
<dbReference type="PANTHER" id="PTHR47129:SF1">
    <property type="entry name" value="NMRA-LIKE DOMAIN-CONTAINING PROTEIN"/>
    <property type="match status" value="1"/>
</dbReference>
<dbReference type="Proteomes" id="UP001321492">
    <property type="component" value="Unassembled WGS sequence"/>
</dbReference>
<dbReference type="SUPFAM" id="SSF51735">
    <property type="entry name" value="NAD(P)-binding Rossmann-fold domains"/>
    <property type="match status" value="1"/>
</dbReference>
<evidence type="ECO:0000313" key="3">
    <source>
        <dbReference type="Proteomes" id="UP001321492"/>
    </source>
</evidence>
<name>A0ABT7AGH7_9HYPH</name>
<dbReference type="Gene3D" id="3.90.25.10">
    <property type="entry name" value="UDP-galactose 4-epimerase, domain 1"/>
    <property type="match status" value="1"/>
</dbReference>
<dbReference type="GO" id="GO:0003955">
    <property type="term" value="F:NAD(P)H dehydrogenase (quinone) activity"/>
    <property type="evidence" value="ECO:0007669"/>
    <property type="project" value="UniProtKB-EC"/>
</dbReference>
<dbReference type="InterPro" id="IPR052718">
    <property type="entry name" value="NmrA-type_oxidoreductase"/>
</dbReference>
<reference evidence="2 3" key="1">
    <citation type="submission" date="2023-05" db="EMBL/GenBank/DDBJ databases">
        <title>Chelatococcus sp. nov., a moderately thermophilic bacterium isolated from hot spring microbial mat.</title>
        <authorList>
            <person name="Hu C.-J."/>
            <person name="Li W.-J."/>
        </authorList>
    </citation>
    <scope>NUCLEOTIDE SEQUENCE [LARGE SCALE GENOMIC DNA]</scope>
    <source>
        <strain evidence="2 3">SYSU G07232</strain>
    </source>
</reference>
<dbReference type="Gene3D" id="3.40.50.720">
    <property type="entry name" value="NAD(P)-binding Rossmann-like Domain"/>
    <property type="match status" value="1"/>
</dbReference>
<dbReference type="RefSeq" id="WP_283740469.1">
    <property type="nucleotide sequence ID" value="NZ_JASJEV010000005.1"/>
</dbReference>
<dbReference type="InterPro" id="IPR036291">
    <property type="entry name" value="NAD(P)-bd_dom_sf"/>
</dbReference>
<keyword evidence="3" id="KW-1185">Reference proteome</keyword>
<feature type="domain" description="NAD(P)-binding" evidence="1">
    <location>
        <begin position="6"/>
        <end position="185"/>
    </location>
</feature>
<accession>A0ABT7AGH7</accession>
<sequence length="284" mass="29406">MIVITGAGGQLGRLVAEALAERVPPAAATLATRDPAKIADLAARGFRTVRADFDDPASLDAAFAGARTVLVLSGDAPKDVRIRQHRAAIDAAKKAGVGRIAYTSFTNATPASLFPFAWIHADTEAYLKASGVPYTILRDNQYAENLTNALARARDSGVLALPGAAGKVAYITRADIAAAIAGALTGSGHENRTYELTGSEALDLDEIAEVLARKRGMAVKAVDAGPQEFGRILASAGLPPFLVEALIGLYAAVAAGEYAAISQDAERLAGRPIEPVSAYVARVG</sequence>
<comment type="caution">
    <text evidence="2">The sequence shown here is derived from an EMBL/GenBank/DDBJ whole genome shotgun (WGS) entry which is preliminary data.</text>
</comment>
<dbReference type="InterPro" id="IPR016040">
    <property type="entry name" value="NAD(P)-bd_dom"/>
</dbReference>
<keyword evidence="2" id="KW-0560">Oxidoreductase</keyword>
<dbReference type="PANTHER" id="PTHR47129">
    <property type="entry name" value="QUINONE OXIDOREDUCTASE 2"/>
    <property type="match status" value="1"/>
</dbReference>